<dbReference type="SUPFAM" id="SSF52540">
    <property type="entry name" value="P-loop containing nucleoside triphosphate hydrolases"/>
    <property type="match status" value="1"/>
</dbReference>
<proteinExistence type="predicted"/>
<dbReference type="InterPro" id="IPR027417">
    <property type="entry name" value="P-loop_NTPase"/>
</dbReference>
<gene>
    <name evidence="1" type="ORF">BOO71_0010471</name>
</gene>
<sequence length="1642" mass="187001">MTSELVTTCVICPTFPRNRIGEINRANLVDLAHVMLQSSADILLLEGESGVGKTYLIKQYAEKYFPQCISLFASLTSRMTFDIEFLQLSLYQQAYFLLHERPCIDLPEHEELERLLRPVLAKLNSKSNFKQKSVHILLDGFSDIELEVPGYFDKLLTDVLPFGLKNFKFIISGTENLLDAKHGRLCSIKTLTIPGFSPDETLKFLTTHGLSQDSALRIHDMSRGLPGNIENIVRALGEDINLDDLFNMESGKMPDFMDIEWKSTDLDDELIRNSLSLLAYSNIDLDIKTLASLLKTDELNLREKMSKVSLVSIDKHIQFTSNSQRLMAMERLKNYKSIAIGQLIDLISSNKHSKDALEHLPGYYREIGRHKDVLELIDAAHYSELLQSKSSLSPLQKRADFVFETAIEMGNIIDIARFSMQKSAINFVQTADLLLSEVNARLALKDYGSSIEIARSCSAIEVRLRLLSSISKSMIEDDRQIEAELKQEIETLIELLNIDRIDEWLLEIASDLVWVSPDLALKLLGRGKKDDDSRDEFDWALARLSFEAKLDDSLQSKNVSLISDTEKSSPADRFFGTMSLYFEKISADEIILRIKSFDPTNRIFFLRNWARFNEFNPDAIDLIIYGIGLCIKEASYTPKTRDFRELTSPLITKGDQAKTLHVIRQIDGQASLIERLGASEEYVRLQSNLCRAELHFDISASIQRALRLKDYVWAVTDLSARMECLSWLVNLLYIVHSITSSSDIKVKLNEVEDELTRNIDILFCNTADHYSIAQGAISALAKTGSETALIVALRLNLVSRRTQALIDIALIASETPDKYNLADISNIISLIEQIHLKEGAFEKVLNKLAEAKIVYKNFNLAAIHSLMQHIDLFDGEMYRHNCYISILILLSGDEPEYPESLKKSIKSKIEASYAKITDQSCSIRLALKATASLAKYDRPFAEDFMEKAEKSREGTSLFAEDAVSSYGDCIRLSILAFGGIISKSNYSDAEFSQLMDLIDRIPSLYNQISQYTDLYLELKRRDSLNIANKVMNSINNLLPQLRKSDLLLYQYAVAYSAPALFANHQDTCFYHLDHLQIDIRDDALSNIAFNILYKIPRYMPLDEKSVPTALSFEDLSDLCKVLEELKKDSRIYQLIDDIAKVMDPRQTSLRLTQNHKAELIRRIRAVIDKSLPDNRNIQHDGYKILALLSLFRIDPEIKNNLNQYLNNVKNIDNASDRVYINCEVLERLASGKADIKNRIIVDIELDLRLIPAGIDRLQRLVRFGDVLSNFDYSKAKLVLKSAMEKSVEIEDAPDIVNLRKRIIDVAHSIDKDYAASLADFIDDDPARTSMKSELKKKVRELDTQNKIINKKGEKINEERDIKALPNIAWRQLGKLNASRVPTLKPDDMKLRFEEASELGIDRAFPVYTWLIQNFIRRFEGTNKTFDILRPLFISCMSSAELLYSIYGNSFEKITQITRSRIGPSTLGSLLVQPGQRDEAIKFLKTWLEDNLSQTLLISDPYFGPEELELLRLVVEINPTCVIRILTSRKHLQQEKIVLPYDETFSNYWRNHIMEFEMLDTKIVVADVEGSSGSPIHDRWYITENAGLKLGTSYNSLGISSISGLNVMDSEEHAQNTAALEQFIIREIRVHEGKRIKYTSFVI</sequence>
<evidence type="ECO:0000313" key="1">
    <source>
        <dbReference type="EMBL" id="OLV16868.1"/>
    </source>
</evidence>
<dbReference type="EMBL" id="MSTI01000123">
    <property type="protein sequence ID" value="OLV16868.1"/>
    <property type="molecule type" value="Genomic_DNA"/>
</dbReference>
<dbReference type="Proteomes" id="UP000186607">
    <property type="component" value="Unassembled WGS sequence"/>
</dbReference>
<dbReference type="InterPro" id="IPR025662">
    <property type="entry name" value="Sigma_54_int_dom_ATP-bd_1"/>
</dbReference>
<dbReference type="PROSITE" id="PS00675">
    <property type="entry name" value="SIGMA54_INTERACT_1"/>
    <property type="match status" value="1"/>
</dbReference>
<evidence type="ECO:0000313" key="2">
    <source>
        <dbReference type="Proteomes" id="UP000186607"/>
    </source>
</evidence>
<name>A0A1U7NVB4_9DEIO</name>
<dbReference type="RefSeq" id="WP_139323018.1">
    <property type="nucleotide sequence ID" value="NZ_MSTI01000123.1"/>
</dbReference>
<keyword evidence="2" id="KW-1185">Reference proteome</keyword>
<organism evidence="1 2">
    <name type="scientific">Deinococcus marmoris</name>
    <dbReference type="NCBI Taxonomy" id="249408"/>
    <lineage>
        <taxon>Bacteria</taxon>
        <taxon>Thermotogati</taxon>
        <taxon>Deinococcota</taxon>
        <taxon>Deinococci</taxon>
        <taxon>Deinococcales</taxon>
        <taxon>Deinococcaceae</taxon>
        <taxon>Deinococcus</taxon>
    </lineage>
</organism>
<reference evidence="1 2" key="1">
    <citation type="submission" date="2017-01" db="EMBL/GenBank/DDBJ databases">
        <title>Genome Analysis of Deinococcus marmoris KOPRI26562.</title>
        <authorList>
            <person name="Kim J.H."/>
            <person name="Oh H.-M."/>
        </authorList>
    </citation>
    <scope>NUCLEOTIDE SEQUENCE [LARGE SCALE GENOMIC DNA]</scope>
    <source>
        <strain evidence="1 2">KOPRI26562</strain>
    </source>
</reference>
<accession>A0A1U7NVB4</accession>
<dbReference type="OrthoDB" id="7055454at2"/>
<comment type="caution">
    <text evidence="1">The sequence shown here is derived from an EMBL/GenBank/DDBJ whole genome shotgun (WGS) entry which is preliminary data.</text>
</comment>
<protein>
    <submittedName>
        <fullName evidence="1">Uncharacterized protein</fullName>
    </submittedName>
</protein>